<dbReference type="Proteomes" id="UP000255036">
    <property type="component" value="Unassembled WGS sequence"/>
</dbReference>
<dbReference type="OrthoDB" id="9808017at2"/>
<comment type="caution">
    <text evidence="1">The sequence shown here is derived from an EMBL/GenBank/DDBJ whole genome shotgun (WGS) entry which is preliminary data.</text>
</comment>
<dbReference type="EMBL" id="QRCT01000050">
    <property type="protein sequence ID" value="RDU22009.1"/>
    <property type="molecule type" value="Genomic_DNA"/>
</dbReference>
<keyword evidence="2" id="KW-1185">Reference proteome</keyword>
<proteinExistence type="predicted"/>
<evidence type="ECO:0000313" key="1">
    <source>
        <dbReference type="EMBL" id="RDU22009.1"/>
    </source>
</evidence>
<reference evidence="1 2" key="1">
    <citation type="submission" date="2018-07" db="EMBL/GenBank/DDBJ databases">
        <title>Anaerosacharophilus polymeroproducens gen. nov. sp. nov., an anaerobic bacterium isolated from salt field.</title>
        <authorList>
            <person name="Kim W."/>
            <person name="Yang S.-H."/>
            <person name="Oh J."/>
            <person name="Lee J.-H."/>
            <person name="Kwon K.K."/>
        </authorList>
    </citation>
    <scope>NUCLEOTIDE SEQUENCE [LARGE SCALE GENOMIC DNA]</scope>
    <source>
        <strain evidence="1 2">MCWD5</strain>
    </source>
</reference>
<evidence type="ECO:0000313" key="2">
    <source>
        <dbReference type="Proteomes" id="UP000255036"/>
    </source>
</evidence>
<dbReference type="AlphaFoldDB" id="A0A371AR19"/>
<gene>
    <name evidence="1" type="ORF">DWV06_15870</name>
</gene>
<name>A0A371AR19_9FIRM</name>
<dbReference type="SUPFAM" id="SSF46785">
    <property type="entry name" value="Winged helix' DNA-binding domain"/>
    <property type="match status" value="1"/>
</dbReference>
<accession>A0A371AR19</accession>
<dbReference type="InterPro" id="IPR036388">
    <property type="entry name" value="WH-like_DNA-bd_sf"/>
</dbReference>
<sequence>MHPLEAKNYLTSYEKEVLVKVRKYYKITKEGTKYLKTN</sequence>
<protein>
    <submittedName>
        <fullName evidence="1">Uncharacterized protein</fullName>
    </submittedName>
</protein>
<dbReference type="InterPro" id="IPR036390">
    <property type="entry name" value="WH_DNA-bd_sf"/>
</dbReference>
<organism evidence="1 2">
    <name type="scientific">Anaerosacchariphilus polymeriproducens</name>
    <dbReference type="NCBI Taxonomy" id="1812858"/>
    <lineage>
        <taxon>Bacteria</taxon>
        <taxon>Bacillati</taxon>
        <taxon>Bacillota</taxon>
        <taxon>Clostridia</taxon>
        <taxon>Lachnospirales</taxon>
        <taxon>Lachnospiraceae</taxon>
        <taxon>Anaerosacchariphilus</taxon>
    </lineage>
</organism>
<dbReference type="Gene3D" id="1.10.10.10">
    <property type="entry name" value="Winged helix-like DNA-binding domain superfamily/Winged helix DNA-binding domain"/>
    <property type="match status" value="1"/>
</dbReference>